<evidence type="ECO:0000256" key="8">
    <source>
        <dbReference type="ARBA" id="ARBA00049556"/>
    </source>
</evidence>
<dbReference type="SUPFAM" id="SSF52096">
    <property type="entry name" value="ClpP/crotonase"/>
    <property type="match status" value="1"/>
</dbReference>
<dbReference type="InterPro" id="IPR036291">
    <property type="entry name" value="NAD(P)-bd_dom_sf"/>
</dbReference>
<dbReference type="Gene3D" id="1.10.1040.50">
    <property type="match status" value="1"/>
</dbReference>
<evidence type="ECO:0000256" key="3">
    <source>
        <dbReference type="ARBA" id="ARBA00022832"/>
    </source>
</evidence>
<evidence type="ECO:0000313" key="12">
    <source>
        <dbReference type="Proteomes" id="UP000075806"/>
    </source>
</evidence>
<dbReference type="SUPFAM" id="SSF51735">
    <property type="entry name" value="NAD(P)-binding Rossmann-fold domains"/>
    <property type="match status" value="1"/>
</dbReference>
<comment type="similarity">
    <text evidence="2">Belongs to the 3-hydroxyacyl-CoA dehydrogenase family.</text>
</comment>
<protein>
    <submittedName>
        <fullName evidence="11">3-hydroxyacyl-CoA dehydrogenase</fullName>
    </submittedName>
</protein>
<reference evidence="11" key="1">
    <citation type="submission" date="2016-02" db="EMBL/GenBank/DDBJ databases">
        <title>Genome sequence of Bacillus trypoxylicola KCTC 13244(T).</title>
        <authorList>
            <person name="Jeong H."/>
            <person name="Park S.-H."/>
            <person name="Choi S.-K."/>
        </authorList>
    </citation>
    <scope>NUCLEOTIDE SEQUENCE [LARGE SCALE GENOMIC DNA]</scope>
    <source>
        <strain evidence="11">KCTC 13244</strain>
    </source>
</reference>
<dbReference type="GO" id="GO:0070403">
    <property type="term" value="F:NAD+ binding"/>
    <property type="evidence" value="ECO:0007669"/>
    <property type="project" value="InterPro"/>
</dbReference>
<dbReference type="InterPro" id="IPR006108">
    <property type="entry name" value="3HC_DH_C"/>
</dbReference>
<dbReference type="SUPFAM" id="SSF48179">
    <property type="entry name" value="6-phosphogluconate dehydrogenase C-terminal domain-like"/>
    <property type="match status" value="2"/>
</dbReference>
<comment type="catalytic activity">
    <reaction evidence="8">
        <text>a (3S)-3-hydroxyacyl-CoA + NAD(+) = a 3-oxoacyl-CoA + NADH + H(+)</text>
        <dbReference type="Rhea" id="RHEA:22432"/>
        <dbReference type="ChEBI" id="CHEBI:15378"/>
        <dbReference type="ChEBI" id="CHEBI:57318"/>
        <dbReference type="ChEBI" id="CHEBI:57540"/>
        <dbReference type="ChEBI" id="CHEBI:57945"/>
        <dbReference type="ChEBI" id="CHEBI:90726"/>
        <dbReference type="EC" id="1.1.1.35"/>
    </reaction>
</comment>
<keyword evidence="3" id="KW-0276">Fatty acid metabolism</keyword>
<organism evidence="11 12">
    <name type="scientific">Alkalihalobacillus trypoxylicola</name>
    <dbReference type="NCBI Taxonomy" id="519424"/>
    <lineage>
        <taxon>Bacteria</taxon>
        <taxon>Bacillati</taxon>
        <taxon>Bacillota</taxon>
        <taxon>Bacilli</taxon>
        <taxon>Bacillales</taxon>
        <taxon>Bacillaceae</taxon>
        <taxon>Alkalihalobacillus</taxon>
    </lineage>
</organism>
<dbReference type="PANTHER" id="PTHR48075">
    <property type="entry name" value="3-HYDROXYACYL-COA DEHYDROGENASE FAMILY PROTEIN"/>
    <property type="match status" value="1"/>
</dbReference>
<keyword evidence="5" id="KW-0560">Oxidoreductase</keyword>
<evidence type="ECO:0000256" key="7">
    <source>
        <dbReference type="ARBA" id="ARBA00023098"/>
    </source>
</evidence>
<dbReference type="Gene3D" id="3.40.50.720">
    <property type="entry name" value="NAD(P)-binding Rossmann-like Domain"/>
    <property type="match status" value="1"/>
</dbReference>
<dbReference type="Proteomes" id="UP000075806">
    <property type="component" value="Unassembled WGS sequence"/>
</dbReference>
<evidence type="ECO:0000256" key="6">
    <source>
        <dbReference type="ARBA" id="ARBA00023027"/>
    </source>
</evidence>
<gene>
    <name evidence="11" type="ORF">AZF04_16585</name>
</gene>
<dbReference type="UniPathway" id="UPA00659"/>
<sequence length="795" mass="89095">MDIQINRAAVIGAGVMGSQIAALLANAGIITYLFELAPTKRTEHEKNLGLTLNSEIVRNRLSLKAIENLKKQKPAPLGSLESVNYIQACNLESDLSKLSEVDWIIEAVVEKLEVKKELLKKIEGLKKTSCVVSSNTSGLSIEQMVADCSDSFKERFLGIHFFNPPRYLKLVEMIPNTKTSKSMIENMRAFSEERLGKTVVIAKDSPNFIANRIGTFGLLLTVKEMLEKGLTIQEVDQLTGPLIGRPKSATFRTLDVVGIDTFAFVSDTLFSQLDEQEKELFKLPRFMEELIHSGAIGQKAGKGFYQKVKTEYKSEILSLNPQTMTYEKAEKQTTPLINKAKQIRNLKERLEFIFEQNEEQAQFLWTVIARVLLYAADKKEEIAENLYSIDTAMKAGFGWEAGPFEIWEMLGLEKTLDKMKESEFQIPNWIEEMVSLNHKHFYQDNQYYEPQSNTYMEIASQSDCYRTSLLSNNKKIIGNTGASLIEIEDDVAFLQLHSQNQAIGLDVIDMIQKSVKEVETNYKGLVISHSGKNFCVGANLLMILLEAQSENYDEIDHIIQLFQRSMSQIRYSKRPIVVGVFGMNLGGGVEMSLPAASIQASFETYMGLVETGVGIIPGGGGNKELYLRHLPSKKSLTSIDIQNAANQTFEKIALAKVSTSALEAKELHYLGEQDDVIMNRDEMIETSKQKAIRLWNQGYQPPLKKGIPVAGESGYATMLVGASMLHKAGKISDHDLKIAKKLAFVIAGGRVPKGSVVDEEYLLDIEREAFLSLVGEPKTQQRMQHMLLKKKPLRN</sequence>
<dbReference type="GO" id="GO:0006635">
    <property type="term" value="P:fatty acid beta-oxidation"/>
    <property type="evidence" value="ECO:0007669"/>
    <property type="project" value="UniProtKB-UniPathway"/>
</dbReference>
<dbReference type="Gene3D" id="3.90.226.10">
    <property type="entry name" value="2-enoyl-CoA Hydratase, Chain A, domain 1"/>
    <property type="match status" value="1"/>
</dbReference>
<dbReference type="InterPro" id="IPR029045">
    <property type="entry name" value="ClpP/crotonase-like_dom_sf"/>
</dbReference>
<keyword evidence="12" id="KW-1185">Reference proteome</keyword>
<dbReference type="GO" id="GO:0003857">
    <property type="term" value="F:(3S)-3-hydroxyacyl-CoA dehydrogenase (NAD+) activity"/>
    <property type="evidence" value="ECO:0007669"/>
    <property type="project" value="UniProtKB-EC"/>
</dbReference>
<evidence type="ECO:0000259" key="10">
    <source>
        <dbReference type="Pfam" id="PF02737"/>
    </source>
</evidence>
<dbReference type="OrthoDB" id="9771883at2"/>
<keyword evidence="6" id="KW-0520">NAD</keyword>
<dbReference type="STRING" id="519424.AZF04_16585"/>
<dbReference type="InterPro" id="IPR006176">
    <property type="entry name" value="3-OHacyl-CoA_DH_NAD-bd"/>
</dbReference>
<dbReference type="CDD" id="cd06558">
    <property type="entry name" value="crotonase-like"/>
    <property type="match status" value="1"/>
</dbReference>
<keyword evidence="4" id="KW-0442">Lipid degradation</keyword>
<feature type="domain" description="3-hydroxyacyl-CoA dehydrogenase NAD binding" evidence="10">
    <location>
        <begin position="8"/>
        <end position="204"/>
    </location>
</feature>
<evidence type="ECO:0000256" key="4">
    <source>
        <dbReference type="ARBA" id="ARBA00022963"/>
    </source>
</evidence>
<dbReference type="Pfam" id="PF00725">
    <property type="entry name" value="3HCDH"/>
    <property type="match status" value="1"/>
</dbReference>
<evidence type="ECO:0000259" key="9">
    <source>
        <dbReference type="Pfam" id="PF00725"/>
    </source>
</evidence>
<dbReference type="Pfam" id="PF02737">
    <property type="entry name" value="3HCDH_N"/>
    <property type="match status" value="1"/>
</dbReference>
<feature type="domain" description="3-hydroxyacyl-CoA dehydrogenase C-terminal" evidence="9">
    <location>
        <begin position="208"/>
        <end position="306"/>
    </location>
</feature>
<name>A0A161Q8T8_9BACI</name>
<accession>A0A161Q8T8</accession>
<evidence type="ECO:0000256" key="1">
    <source>
        <dbReference type="ARBA" id="ARBA00005005"/>
    </source>
</evidence>
<dbReference type="InterPro" id="IPR008927">
    <property type="entry name" value="6-PGluconate_DH-like_C_sf"/>
</dbReference>
<comment type="pathway">
    <text evidence="1">Lipid metabolism; fatty acid beta-oxidation.</text>
</comment>
<evidence type="ECO:0000256" key="5">
    <source>
        <dbReference type="ARBA" id="ARBA00023002"/>
    </source>
</evidence>
<dbReference type="RefSeq" id="WP_061947870.1">
    <property type="nucleotide sequence ID" value="NZ_LTAO01000006.1"/>
</dbReference>
<dbReference type="PANTHER" id="PTHR48075:SF7">
    <property type="entry name" value="3-HYDROXYACYL-COA DEHYDROGENASE-RELATED"/>
    <property type="match status" value="1"/>
</dbReference>
<dbReference type="EMBL" id="LTAO01000006">
    <property type="protein sequence ID" value="KYG33575.1"/>
    <property type="molecule type" value="Genomic_DNA"/>
</dbReference>
<dbReference type="Pfam" id="PF00378">
    <property type="entry name" value="ECH_1"/>
    <property type="match status" value="1"/>
</dbReference>
<dbReference type="InterPro" id="IPR001753">
    <property type="entry name" value="Enoyl-CoA_hydra/iso"/>
</dbReference>
<comment type="caution">
    <text evidence="11">The sequence shown here is derived from an EMBL/GenBank/DDBJ whole genome shotgun (WGS) entry which is preliminary data.</text>
</comment>
<dbReference type="AlphaFoldDB" id="A0A161Q8T8"/>
<keyword evidence="7" id="KW-0443">Lipid metabolism</keyword>
<proteinExistence type="inferred from homology"/>
<evidence type="ECO:0000256" key="2">
    <source>
        <dbReference type="ARBA" id="ARBA00009463"/>
    </source>
</evidence>
<evidence type="ECO:0000313" key="11">
    <source>
        <dbReference type="EMBL" id="KYG33575.1"/>
    </source>
</evidence>